<reference evidence="2" key="1">
    <citation type="journal article" date="2020" name="Stud. Mycol.">
        <title>101 Dothideomycetes genomes: a test case for predicting lifestyles and emergence of pathogens.</title>
        <authorList>
            <person name="Haridas S."/>
            <person name="Albert R."/>
            <person name="Binder M."/>
            <person name="Bloem J."/>
            <person name="Labutti K."/>
            <person name="Salamov A."/>
            <person name="Andreopoulos B."/>
            <person name="Baker S."/>
            <person name="Barry K."/>
            <person name="Bills G."/>
            <person name="Bluhm B."/>
            <person name="Cannon C."/>
            <person name="Castanera R."/>
            <person name="Culley D."/>
            <person name="Daum C."/>
            <person name="Ezra D."/>
            <person name="Gonzalez J."/>
            <person name="Henrissat B."/>
            <person name="Kuo A."/>
            <person name="Liang C."/>
            <person name="Lipzen A."/>
            <person name="Lutzoni F."/>
            <person name="Magnuson J."/>
            <person name="Mondo S."/>
            <person name="Nolan M."/>
            <person name="Ohm R."/>
            <person name="Pangilinan J."/>
            <person name="Park H.-J."/>
            <person name="Ramirez L."/>
            <person name="Alfaro M."/>
            <person name="Sun H."/>
            <person name="Tritt A."/>
            <person name="Yoshinaga Y."/>
            <person name="Zwiers L.-H."/>
            <person name="Turgeon B."/>
            <person name="Goodwin S."/>
            <person name="Spatafora J."/>
            <person name="Crous P."/>
            <person name="Grigoriev I."/>
        </authorList>
    </citation>
    <scope>NUCLEOTIDE SEQUENCE</scope>
    <source>
        <strain evidence="2">CBS 627.86</strain>
    </source>
</reference>
<proteinExistence type="predicted"/>
<dbReference type="AlphaFoldDB" id="A0A6A5YHE7"/>
<evidence type="ECO:0000313" key="2">
    <source>
        <dbReference type="EMBL" id="KAF2105631.1"/>
    </source>
</evidence>
<dbReference type="EMBL" id="ML977376">
    <property type="protein sequence ID" value="KAF2105631.1"/>
    <property type="molecule type" value="Genomic_DNA"/>
</dbReference>
<feature type="non-terminal residue" evidence="2">
    <location>
        <position position="118"/>
    </location>
</feature>
<dbReference type="InterPro" id="IPR010730">
    <property type="entry name" value="HET"/>
</dbReference>
<accession>A0A6A5YHE7</accession>
<organism evidence="2 3">
    <name type="scientific">Lophiotrema nucula</name>
    <dbReference type="NCBI Taxonomy" id="690887"/>
    <lineage>
        <taxon>Eukaryota</taxon>
        <taxon>Fungi</taxon>
        <taxon>Dikarya</taxon>
        <taxon>Ascomycota</taxon>
        <taxon>Pezizomycotina</taxon>
        <taxon>Dothideomycetes</taxon>
        <taxon>Pleosporomycetidae</taxon>
        <taxon>Pleosporales</taxon>
        <taxon>Lophiotremataceae</taxon>
        <taxon>Lophiotrema</taxon>
    </lineage>
</organism>
<dbReference type="PANTHER" id="PTHR10622">
    <property type="entry name" value="HET DOMAIN-CONTAINING PROTEIN"/>
    <property type="match status" value="1"/>
</dbReference>
<dbReference type="OrthoDB" id="674604at2759"/>
<name>A0A6A5YHE7_9PLEO</name>
<dbReference type="PANTHER" id="PTHR10622:SF10">
    <property type="entry name" value="HET DOMAIN-CONTAINING PROTEIN"/>
    <property type="match status" value="1"/>
</dbReference>
<gene>
    <name evidence="2" type="ORF">BDV96DRAFT_457613</name>
</gene>
<protein>
    <recommendedName>
        <fullName evidence="1">Heterokaryon incompatibility domain-containing protein</fullName>
    </recommendedName>
</protein>
<feature type="domain" description="Heterokaryon incompatibility" evidence="1">
    <location>
        <begin position="2"/>
        <end position="78"/>
    </location>
</feature>
<feature type="non-terminal residue" evidence="2">
    <location>
        <position position="1"/>
    </location>
</feature>
<evidence type="ECO:0000259" key="1">
    <source>
        <dbReference type="Pfam" id="PF06985"/>
    </source>
</evidence>
<dbReference type="Proteomes" id="UP000799770">
    <property type="component" value="Unassembled WGS sequence"/>
</dbReference>
<sequence length="118" mass="13373">HAILSHTWGDEEVTYQDVRDPAGGYYARQGYAKLRNFLSKSLTLGFSYAWIDTGCVDKSSSAELSEAINSMFNWYKNDAQPILFRTDDGCVELACSRWLTSGWTLQELVAPSKIKFFD</sequence>
<evidence type="ECO:0000313" key="3">
    <source>
        <dbReference type="Proteomes" id="UP000799770"/>
    </source>
</evidence>
<keyword evidence="3" id="KW-1185">Reference proteome</keyword>
<dbReference type="Pfam" id="PF06985">
    <property type="entry name" value="HET"/>
    <property type="match status" value="1"/>
</dbReference>